<sequence>MQPTSYPTRLLELGESTVRLVLPAEEKLSGPYATLSYCLGPNPTFINLAPSNLRELQVGIIQADLPIAFQESIHFIKGLPIRYVWIDTLCIIQSGPGSVKDWHSESAKMQDVYSNCIVNIALSRAAHPSESCLGGPTLTAIPPFEVETTGFFGNDDSAKSTATIVYFNYYREALYGQPLGFRVWALQERLLPPRVLSLGLGELFWDCIQAPNACESFPSGVGDLYSNFQLTDKAIPNASDSKTLESAWWTFVEEYTNRKLTYPEVDKLVAMSAIATRIGSRVDDVYIEGHFWKTLLDSLNWQVNPWWAQKNTAKDCRTGERGPRSLAVMKDYTLTLVDEMNPAGQVPFASLKLKAYCVEIGWNQDRPTMLGEPKWDDNVHFLKDDIDDPDERLAMVDGAKYWLAALVEGDYLAEGRAYC</sequence>
<dbReference type="AlphaFoldDB" id="A0A8H4R8F2"/>
<reference evidence="2 3" key="1">
    <citation type="submission" date="2020-03" db="EMBL/GenBank/DDBJ databases">
        <title>Draft Genome Sequence of Cudoniella acicularis.</title>
        <authorList>
            <person name="Buettner E."/>
            <person name="Kellner H."/>
        </authorList>
    </citation>
    <scope>NUCLEOTIDE SEQUENCE [LARGE SCALE GENOMIC DNA]</scope>
    <source>
        <strain evidence="2 3">DSM 108380</strain>
    </source>
</reference>
<dbReference type="PANTHER" id="PTHR33112">
    <property type="entry name" value="DOMAIN PROTEIN, PUTATIVE-RELATED"/>
    <property type="match status" value="1"/>
</dbReference>
<dbReference type="PANTHER" id="PTHR33112:SF16">
    <property type="entry name" value="HETEROKARYON INCOMPATIBILITY DOMAIN-CONTAINING PROTEIN"/>
    <property type="match status" value="1"/>
</dbReference>
<evidence type="ECO:0000259" key="1">
    <source>
        <dbReference type="Pfam" id="PF06985"/>
    </source>
</evidence>
<gene>
    <name evidence="2" type="ORF">G7Y89_g12632</name>
</gene>
<evidence type="ECO:0000313" key="2">
    <source>
        <dbReference type="EMBL" id="KAF4625534.1"/>
    </source>
</evidence>
<dbReference type="Pfam" id="PF06985">
    <property type="entry name" value="HET"/>
    <property type="match status" value="1"/>
</dbReference>
<evidence type="ECO:0000313" key="3">
    <source>
        <dbReference type="Proteomes" id="UP000566819"/>
    </source>
</evidence>
<dbReference type="OrthoDB" id="3563898at2759"/>
<feature type="domain" description="Heterokaryon incompatibility" evidence="1">
    <location>
        <begin position="32"/>
        <end position="188"/>
    </location>
</feature>
<keyword evidence="3" id="KW-1185">Reference proteome</keyword>
<organism evidence="2 3">
    <name type="scientific">Cudoniella acicularis</name>
    <dbReference type="NCBI Taxonomy" id="354080"/>
    <lineage>
        <taxon>Eukaryota</taxon>
        <taxon>Fungi</taxon>
        <taxon>Dikarya</taxon>
        <taxon>Ascomycota</taxon>
        <taxon>Pezizomycotina</taxon>
        <taxon>Leotiomycetes</taxon>
        <taxon>Helotiales</taxon>
        <taxon>Tricladiaceae</taxon>
        <taxon>Cudoniella</taxon>
    </lineage>
</organism>
<comment type="caution">
    <text evidence="2">The sequence shown here is derived from an EMBL/GenBank/DDBJ whole genome shotgun (WGS) entry which is preliminary data.</text>
</comment>
<accession>A0A8H4R8F2</accession>
<dbReference type="InterPro" id="IPR010730">
    <property type="entry name" value="HET"/>
</dbReference>
<dbReference type="Proteomes" id="UP000566819">
    <property type="component" value="Unassembled WGS sequence"/>
</dbReference>
<proteinExistence type="predicted"/>
<protein>
    <recommendedName>
        <fullName evidence="1">Heterokaryon incompatibility domain-containing protein</fullName>
    </recommendedName>
</protein>
<dbReference type="EMBL" id="JAAMPI010001355">
    <property type="protein sequence ID" value="KAF4625534.1"/>
    <property type="molecule type" value="Genomic_DNA"/>
</dbReference>
<name>A0A8H4R8F2_9HELO</name>